<dbReference type="PROSITE" id="PS51745">
    <property type="entry name" value="PB1"/>
    <property type="match status" value="1"/>
</dbReference>
<dbReference type="GO" id="GO:0005634">
    <property type="term" value="C:nucleus"/>
    <property type="evidence" value="ECO:0007669"/>
    <property type="project" value="UniProtKB-SubCell"/>
</dbReference>
<evidence type="ECO:0000256" key="7">
    <source>
        <dbReference type="ARBA" id="ARBA00023294"/>
    </source>
</evidence>
<evidence type="ECO:0000313" key="12">
    <source>
        <dbReference type="Proteomes" id="UP001345219"/>
    </source>
</evidence>
<dbReference type="Proteomes" id="UP001345219">
    <property type="component" value="Chromosome 6"/>
</dbReference>
<evidence type="ECO:0000256" key="3">
    <source>
        <dbReference type="ARBA" id="ARBA00022491"/>
    </source>
</evidence>
<dbReference type="SUPFAM" id="SSF54277">
    <property type="entry name" value="CAD &amp; PB1 domains"/>
    <property type="match status" value="1"/>
</dbReference>
<feature type="region of interest" description="Disordered" evidence="9">
    <location>
        <begin position="1"/>
        <end position="52"/>
    </location>
</feature>
<feature type="domain" description="PB1" evidence="10">
    <location>
        <begin position="171"/>
        <end position="262"/>
    </location>
</feature>
<dbReference type="InterPro" id="IPR003311">
    <property type="entry name" value="AUX_IAA"/>
</dbReference>
<comment type="subunit">
    <text evidence="8">Homodimers and heterodimers.</text>
</comment>
<comment type="caution">
    <text evidence="11">The sequence shown here is derived from an EMBL/GenBank/DDBJ whole genome shotgun (WGS) entry which is preliminary data.</text>
</comment>
<reference evidence="11 12" key="1">
    <citation type="journal article" date="2023" name="Hortic Res">
        <title>Pangenome of water caltrop reveals structural variations and asymmetric subgenome divergence after allopolyploidization.</title>
        <authorList>
            <person name="Zhang X."/>
            <person name="Chen Y."/>
            <person name="Wang L."/>
            <person name="Yuan Y."/>
            <person name="Fang M."/>
            <person name="Shi L."/>
            <person name="Lu R."/>
            <person name="Comes H.P."/>
            <person name="Ma Y."/>
            <person name="Chen Y."/>
            <person name="Huang G."/>
            <person name="Zhou Y."/>
            <person name="Zheng Z."/>
            <person name="Qiu Y."/>
        </authorList>
    </citation>
    <scope>NUCLEOTIDE SEQUENCE [LARGE SCALE GENOMIC DNA]</scope>
    <source>
        <tissue evidence="11">Roots</tissue>
    </source>
</reference>
<evidence type="ECO:0000313" key="11">
    <source>
        <dbReference type="EMBL" id="KAK4756955.1"/>
    </source>
</evidence>
<keyword evidence="6 8" id="KW-0539">Nucleus</keyword>
<organism evidence="11 12">
    <name type="scientific">Trapa incisa</name>
    <dbReference type="NCBI Taxonomy" id="236973"/>
    <lineage>
        <taxon>Eukaryota</taxon>
        <taxon>Viridiplantae</taxon>
        <taxon>Streptophyta</taxon>
        <taxon>Embryophyta</taxon>
        <taxon>Tracheophyta</taxon>
        <taxon>Spermatophyta</taxon>
        <taxon>Magnoliopsida</taxon>
        <taxon>eudicotyledons</taxon>
        <taxon>Gunneridae</taxon>
        <taxon>Pentapetalae</taxon>
        <taxon>rosids</taxon>
        <taxon>malvids</taxon>
        <taxon>Myrtales</taxon>
        <taxon>Lythraceae</taxon>
        <taxon>Trapa</taxon>
    </lineage>
</organism>
<keyword evidence="5 8" id="KW-0804">Transcription</keyword>
<dbReference type="Pfam" id="PF02309">
    <property type="entry name" value="AUX_IAA"/>
    <property type="match status" value="1"/>
</dbReference>
<protein>
    <recommendedName>
        <fullName evidence="8">Auxin-responsive protein</fullName>
    </recommendedName>
</protein>
<dbReference type="AlphaFoldDB" id="A0AAN7K3J0"/>
<evidence type="ECO:0000256" key="2">
    <source>
        <dbReference type="ARBA" id="ARBA00006728"/>
    </source>
</evidence>
<dbReference type="InterPro" id="IPR033389">
    <property type="entry name" value="AUX/IAA_dom"/>
</dbReference>
<evidence type="ECO:0000256" key="5">
    <source>
        <dbReference type="ARBA" id="ARBA00023163"/>
    </source>
</evidence>
<proteinExistence type="inferred from homology"/>
<evidence type="ECO:0000256" key="6">
    <source>
        <dbReference type="ARBA" id="ARBA00023242"/>
    </source>
</evidence>
<comment type="subcellular location">
    <subcellularLocation>
        <location evidence="1 8">Nucleus</location>
    </subcellularLocation>
</comment>
<dbReference type="FunFam" id="3.10.20.90:FF:000078">
    <property type="entry name" value="Auxin-responsive protein"/>
    <property type="match status" value="1"/>
</dbReference>
<keyword evidence="12" id="KW-1185">Reference proteome</keyword>
<feature type="compositionally biased region" description="Polar residues" evidence="9">
    <location>
        <begin position="149"/>
        <end position="158"/>
    </location>
</feature>
<evidence type="ECO:0000256" key="9">
    <source>
        <dbReference type="SAM" id="MobiDB-lite"/>
    </source>
</evidence>
<gene>
    <name evidence="11" type="ORF">SAY87_007082</name>
</gene>
<feature type="compositionally biased region" description="Basic and acidic residues" evidence="9">
    <location>
        <begin position="24"/>
        <end position="36"/>
    </location>
</feature>
<comment type="function">
    <text evidence="8">Aux/IAA proteins are short-lived transcriptional factors that function as repressors of early auxin response genes at low auxin concentrations.</text>
</comment>
<dbReference type="PANTHER" id="PTHR31734">
    <property type="entry name" value="AUXIN-RESPONSIVE PROTEIN IAA17"/>
    <property type="match status" value="1"/>
</dbReference>
<sequence length="341" mass="37358">MSVAFEEHDYIGLSEAPSTENSDEDMKKKKEVHKASPDSGRGDSGLELTLGLPGSGTLEMDHFKVSIAGAKRGFTDAIDFTGKWGRSGGPDKIFDGSGSKGKPGSVAPAGKDGAVPSSPKPTLEKKPQIPAPVAKAQVVGWPPIRSFRKNSMSSQTPKNTEDVESKSGPGCIYVKVSMEGAPYLRKVDLKIYKSYMELSSALKKMFSCFTIGQLDENGLNDLLHGSEYVLTYEDNDGDWMLVGDVPWEMFTGSCKRLRIMKSSEAIGLGNLLRFLIFLCEIFQPLETFLLFFSLCSTKSNGEEQKPQLNVPSYDAKLRLRPPDFLGMQDLKCPGWYLLSAI</sequence>
<dbReference type="GO" id="GO:0009734">
    <property type="term" value="P:auxin-activated signaling pathway"/>
    <property type="evidence" value="ECO:0007669"/>
    <property type="project" value="UniProtKB-UniRule"/>
</dbReference>
<keyword evidence="4 8" id="KW-0805">Transcription regulation</keyword>
<dbReference type="InterPro" id="IPR053793">
    <property type="entry name" value="PB1-like"/>
</dbReference>
<evidence type="ECO:0000256" key="4">
    <source>
        <dbReference type="ARBA" id="ARBA00023015"/>
    </source>
</evidence>
<dbReference type="Gene3D" id="3.10.20.90">
    <property type="entry name" value="Phosphatidylinositol 3-kinase Catalytic Subunit, Chain A, domain 1"/>
    <property type="match status" value="1"/>
</dbReference>
<comment type="similarity">
    <text evidence="2 8">Belongs to the Aux/IAA family.</text>
</comment>
<evidence type="ECO:0000259" key="10">
    <source>
        <dbReference type="PROSITE" id="PS51745"/>
    </source>
</evidence>
<feature type="compositionally biased region" description="Basic and acidic residues" evidence="9">
    <location>
        <begin position="1"/>
        <end position="10"/>
    </location>
</feature>
<dbReference type="PANTHER" id="PTHR31734:SF28">
    <property type="entry name" value="AUXIN-RESPONSIVE PROTEIN IAA13"/>
    <property type="match status" value="1"/>
</dbReference>
<evidence type="ECO:0000256" key="8">
    <source>
        <dbReference type="RuleBase" id="RU004549"/>
    </source>
</evidence>
<keyword evidence="3 8" id="KW-0678">Repressor</keyword>
<name>A0AAN7K3J0_9MYRT</name>
<feature type="region of interest" description="Disordered" evidence="9">
    <location>
        <begin position="81"/>
        <end position="166"/>
    </location>
</feature>
<dbReference type="EMBL" id="JAXIOK010000013">
    <property type="protein sequence ID" value="KAK4756955.1"/>
    <property type="molecule type" value="Genomic_DNA"/>
</dbReference>
<keyword evidence="7 8" id="KW-0927">Auxin signaling pathway</keyword>
<evidence type="ECO:0000256" key="1">
    <source>
        <dbReference type="ARBA" id="ARBA00004123"/>
    </source>
</evidence>
<dbReference type="GO" id="GO:0006355">
    <property type="term" value="P:regulation of DNA-templated transcription"/>
    <property type="evidence" value="ECO:0007669"/>
    <property type="project" value="InterPro"/>
</dbReference>
<accession>A0AAN7K3J0</accession>